<dbReference type="InterPro" id="IPR018490">
    <property type="entry name" value="cNMP-bd_dom_sf"/>
</dbReference>
<proteinExistence type="predicted"/>
<organism evidence="3 4">
    <name type="scientific">Prymnesium parvum</name>
    <name type="common">Toxic golden alga</name>
    <dbReference type="NCBI Taxonomy" id="97485"/>
    <lineage>
        <taxon>Eukaryota</taxon>
        <taxon>Haptista</taxon>
        <taxon>Haptophyta</taxon>
        <taxon>Prymnesiophyceae</taxon>
        <taxon>Prymnesiales</taxon>
        <taxon>Prymnesiaceae</taxon>
        <taxon>Prymnesium</taxon>
    </lineage>
</organism>
<feature type="compositionally biased region" description="Polar residues" evidence="1">
    <location>
        <begin position="11"/>
        <end position="25"/>
    </location>
</feature>
<dbReference type="GO" id="GO:0005829">
    <property type="term" value="C:cytosol"/>
    <property type="evidence" value="ECO:0007669"/>
    <property type="project" value="TreeGrafter"/>
</dbReference>
<dbReference type="CDD" id="cd00038">
    <property type="entry name" value="CAP_ED"/>
    <property type="match status" value="2"/>
</dbReference>
<sequence length="840" mass="92783">MGSAPSRPGRSISTATVASDASGPNTPIRKQRRSSRWNMDQSGHSVLGHIHFLKRHDHHRRMSEPAPVSSDALAETSVERQRRNSADAVANAIQRASQSAVAAAEKALEAWEHVKKQKSQLHEDLKTRRRLVRAVPFFASMHASTMENVVKRLDAETFEEGEEIIKQGEVVEAESDAPACFLIERGVCHAKVLQADGSWEQVAQYEEGSLFGEQSLIHRCPHEATVTAASPVKALVLSARIFSEMLREREYRERRLRRCRMLADLSEGEVGKLAGALECRRFADGQMMIVQGTAGAHIFVLDEGSAVATIRMGEGKRSMKQAVMLYHEGEIFGELAVLEGKPRAASVMAKGAVTVYTFSRDDFEQAVGPISRLQPCVYLRDPRQLLHDFFRPGDGRGPAGALKARNLVPTADASEWFAVYRPCSSDAITQMLSRKAVGKGRGVQGKVAAGRLSGFVPYVQISENRHKAAVGPASAAARTKIYFQSRAARDIALEEMTTVLTEGGLDITAPRIEPIDAFEPQAFGLDVPEPLVREVYIMRPDMTPVQGWETGRKSEPAFMDMNMRATRGGTGPSVVLYQYDDSNPMNPGGLLMAYEEEQVKPVVASFQTFTVGSCGVRCAPLPPDQVALMQWCLERCAAIMGDLHSASWMARWLDLLQRDARSGASPQLPSSGAGDHTTQRIMGEVVEATRATGAVRAGADCFNFYLPQDLEKEFLVVWDGFTSPPWKMLTEPELRQFLLERIKEGYSFPFHPVWAIRDPGWYDVLQELRKAGSPNIKSWLPPEKGILEKIDALHAAHPNGYLRDSSTSRDDPEAPLLLMEDMSSDEMASFVEEAVRNVNP</sequence>
<dbReference type="PROSITE" id="PS50042">
    <property type="entry name" value="CNMP_BINDING_3"/>
    <property type="match status" value="2"/>
</dbReference>
<accession>A0AB34IT58</accession>
<dbReference type="EMBL" id="JBGBPQ010000020">
    <property type="protein sequence ID" value="KAL1504398.1"/>
    <property type="molecule type" value="Genomic_DNA"/>
</dbReference>
<evidence type="ECO:0000313" key="4">
    <source>
        <dbReference type="Proteomes" id="UP001515480"/>
    </source>
</evidence>
<dbReference type="InterPro" id="IPR018488">
    <property type="entry name" value="cNMP-bd_CS"/>
</dbReference>
<dbReference type="InterPro" id="IPR050503">
    <property type="entry name" value="cAMP-dep_PK_reg_su-like"/>
</dbReference>
<keyword evidence="4" id="KW-1185">Reference proteome</keyword>
<protein>
    <recommendedName>
        <fullName evidence="2">Cyclic nucleotide-binding domain-containing protein</fullName>
    </recommendedName>
</protein>
<dbReference type="SUPFAM" id="SSF51206">
    <property type="entry name" value="cAMP-binding domain-like"/>
    <property type="match status" value="2"/>
</dbReference>
<feature type="region of interest" description="Disordered" evidence="1">
    <location>
        <begin position="1"/>
        <end position="41"/>
    </location>
</feature>
<dbReference type="Gene3D" id="2.60.120.10">
    <property type="entry name" value="Jelly Rolls"/>
    <property type="match status" value="2"/>
</dbReference>
<dbReference type="PANTHER" id="PTHR11635:SF152">
    <property type="entry name" value="CAMP-DEPENDENT PROTEIN KINASE TYPE I REGULATORY SUBUNIT-RELATED"/>
    <property type="match status" value="1"/>
</dbReference>
<gene>
    <name evidence="3" type="ORF">AB1Y20_010804</name>
</gene>
<evidence type="ECO:0000259" key="2">
    <source>
        <dbReference type="PROSITE" id="PS50042"/>
    </source>
</evidence>
<dbReference type="InterPro" id="IPR000595">
    <property type="entry name" value="cNMP-bd_dom"/>
</dbReference>
<feature type="domain" description="Cyclic nucleotide-binding" evidence="2">
    <location>
        <begin position="137"/>
        <end position="256"/>
    </location>
</feature>
<dbReference type="GO" id="GO:0030552">
    <property type="term" value="F:cAMP binding"/>
    <property type="evidence" value="ECO:0007669"/>
    <property type="project" value="TreeGrafter"/>
</dbReference>
<comment type="caution">
    <text evidence="3">The sequence shown here is derived from an EMBL/GenBank/DDBJ whole genome shotgun (WGS) entry which is preliminary data.</text>
</comment>
<dbReference type="GO" id="GO:0005952">
    <property type="term" value="C:cAMP-dependent protein kinase complex"/>
    <property type="evidence" value="ECO:0007669"/>
    <property type="project" value="InterPro"/>
</dbReference>
<dbReference type="InterPro" id="IPR014710">
    <property type="entry name" value="RmlC-like_jellyroll"/>
</dbReference>
<dbReference type="GO" id="GO:0004862">
    <property type="term" value="F:cAMP-dependent protein kinase inhibitor activity"/>
    <property type="evidence" value="ECO:0007669"/>
    <property type="project" value="TreeGrafter"/>
</dbReference>
<reference evidence="3 4" key="1">
    <citation type="journal article" date="2024" name="Science">
        <title>Giant polyketide synthase enzymes in the biosynthesis of giant marine polyether toxins.</title>
        <authorList>
            <person name="Fallon T.R."/>
            <person name="Shende V.V."/>
            <person name="Wierzbicki I.H."/>
            <person name="Pendleton A.L."/>
            <person name="Watervoot N.F."/>
            <person name="Auber R.P."/>
            <person name="Gonzalez D.J."/>
            <person name="Wisecaver J.H."/>
            <person name="Moore B.S."/>
        </authorList>
    </citation>
    <scope>NUCLEOTIDE SEQUENCE [LARGE SCALE GENOMIC DNA]</scope>
    <source>
        <strain evidence="3 4">12B1</strain>
    </source>
</reference>
<evidence type="ECO:0000256" key="1">
    <source>
        <dbReference type="SAM" id="MobiDB-lite"/>
    </source>
</evidence>
<evidence type="ECO:0000313" key="3">
    <source>
        <dbReference type="EMBL" id="KAL1504398.1"/>
    </source>
</evidence>
<dbReference type="SMART" id="SM00100">
    <property type="entry name" value="cNMP"/>
    <property type="match status" value="2"/>
</dbReference>
<name>A0AB34IT58_PRYPA</name>
<feature type="domain" description="Cyclic nucleotide-binding" evidence="2">
    <location>
        <begin position="261"/>
        <end position="369"/>
    </location>
</feature>
<dbReference type="Proteomes" id="UP001515480">
    <property type="component" value="Unassembled WGS sequence"/>
</dbReference>
<dbReference type="Pfam" id="PF00027">
    <property type="entry name" value="cNMP_binding"/>
    <property type="match status" value="2"/>
</dbReference>
<dbReference type="AlphaFoldDB" id="A0AB34IT58"/>
<dbReference type="PRINTS" id="PR00103">
    <property type="entry name" value="CAMPKINASE"/>
</dbReference>
<dbReference type="PROSITE" id="PS00888">
    <property type="entry name" value="CNMP_BINDING_1"/>
    <property type="match status" value="1"/>
</dbReference>
<dbReference type="GO" id="GO:0034236">
    <property type="term" value="F:protein kinase A catalytic subunit binding"/>
    <property type="evidence" value="ECO:0007669"/>
    <property type="project" value="TreeGrafter"/>
</dbReference>
<feature type="region of interest" description="Disordered" evidence="1">
    <location>
        <begin position="56"/>
        <end position="76"/>
    </location>
</feature>
<dbReference type="PANTHER" id="PTHR11635">
    <property type="entry name" value="CAMP-DEPENDENT PROTEIN KINASE REGULATORY CHAIN"/>
    <property type="match status" value="1"/>
</dbReference>
<dbReference type="PROSITE" id="PS00889">
    <property type="entry name" value="CNMP_BINDING_2"/>
    <property type="match status" value="1"/>
</dbReference>